<keyword evidence="5" id="KW-1185">Reference proteome</keyword>
<evidence type="ECO:0000256" key="2">
    <source>
        <dbReference type="ARBA" id="ARBA00022840"/>
    </source>
</evidence>
<protein>
    <submittedName>
        <fullName evidence="4">Heat shock protein ssb1</fullName>
    </submittedName>
</protein>
<dbReference type="SUPFAM" id="SSF53067">
    <property type="entry name" value="Actin-like ATPase domain"/>
    <property type="match status" value="2"/>
</dbReference>
<dbReference type="PRINTS" id="PR00301">
    <property type="entry name" value="HEATSHOCK70"/>
</dbReference>
<dbReference type="Gene3D" id="3.30.420.40">
    <property type="match status" value="2"/>
</dbReference>
<dbReference type="InterPro" id="IPR029047">
    <property type="entry name" value="HSP70_peptide-bd_sf"/>
</dbReference>
<dbReference type="Proteomes" id="UP001470230">
    <property type="component" value="Unassembled WGS sequence"/>
</dbReference>
<organism evidence="4 5">
    <name type="scientific">Tritrichomonas musculus</name>
    <dbReference type="NCBI Taxonomy" id="1915356"/>
    <lineage>
        <taxon>Eukaryota</taxon>
        <taxon>Metamonada</taxon>
        <taxon>Parabasalia</taxon>
        <taxon>Tritrichomonadida</taxon>
        <taxon>Tritrichomonadidae</taxon>
        <taxon>Tritrichomonas</taxon>
    </lineage>
</organism>
<dbReference type="InterPro" id="IPR013126">
    <property type="entry name" value="Hsp_70_fam"/>
</dbReference>
<dbReference type="SUPFAM" id="SSF100920">
    <property type="entry name" value="Heat shock protein 70kD (HSP70), peptide-binding domain"/>
    <property type="match status" value="1"/>
</dbReference>
<comment type="similarity">
    <text evidence="3">Belongs to the heat shock protein 70 family.</text>
</comment>
<keyword evidence="4" id="KW-0346">Stress response</keyword>
<evidence type="ECO:0000313" key="4">
    <source>
        <dbReference type="EMBL" id="KAK8890762.1"/>
    </source>
</evidence>
<dbReference type="Gene3D" id="2.60.34.10">
    <property type="entry name" value="Substrate Binding Domain Of DNAk, Chain A, domain 1"/>
    <property type="match status" value="1"/>
</dbReference>
<proteinExistence type="inferred from homology"/>
<dbReference type="Gene3D" id="3.90.640.10">
    <property type="entry name" value="Actin, Chain A, domain 4"/>
    <property type="match status" value="1"/>
</dbReference>
<name>A0ABR2KJY8_9EUKA</name>
<comment type="caution">
    <text evidence="4">The sequence shown here is derived from an EMBL/GenBank/DDBJ whole genome shotgun (WGS) entry which is preliminary data.</text>
</comment>
<dbReference type="InterPro" id="IPR043129">
    <property type="entry name" value="ATPase_NBD"/>
</dbReference>
<gene>
    <name evidence="4" type="ORF">M9Y10_035547</name>
</gene>
<dbReference type="EMBL" id="JAPFFF010000005">
    <property type="protein sequence ID" value="KAK8890762.1"/>
    <property type="molecule type" value="Genomic_DNA"/>
</dbReference>
<evidence type="ECO:0000256" key="3">
    <source>
        <dbReference type="RuleBase" id="RU003322"/>
    </source>
</evidence>
<dbReference type="Pfam" id="PF00012">
    <property type="entry name" value="HSP70"/>
    <property type="match status" value="1"/>
</dbReference>
<sequence length="572" mass="65991">MNAKVSIGLDLGTTFSSIYIFEDGRPEPKEYDCHRFIPTKVSYYYDIINEKDHWNYGFEAEREMDRTILIDIKRMLGISANIPNLHKLIEEWRKLGIIITESHEENVFPKGKIRIQIKRTNNNTFYMSPEEIAGDFIKYMVEKIAEINITPELKIVITIPANYSSNQRRATLKSAMHAGFTKDNIKLLHEPSAAALSYMMLRPQQSFLYNNFLVCDFGGGTFDLSLLKISNSVFDVKRIGGNRYLGGRDFDDIIYKWICHLYESKNIIIDDKYSKINLIKCQQVKIELSKNGSAPITFEGTNERLQLEQKDFESRCNLPIWINNEQKPSLLDQCIISINELLSNENISKEQIDAVILVGGTSLLPIFTKRMDTFFGKEKILKFTKGREAIALGACYLAAINNGEKESPFNNVNFNQRLAHSLGIELAEDRFQCVIKRNTPIPCPIHTSYLQTYRDFQTVVVFNIYECDEDFVHNGELVYQFRFVDLPSKKEGEVKFTFKMLIDQNGIAKITCTCPQKNETLTHEFDMEFQAIENLKNILNDDFNTHQGDPKDIKDCQNNKNARNQAKDILLR</sequence>
<accession>A0ABR2KJY8</accession>
<evidence type="ECO:0000313" key="5">
    <source>
        <dbReference type="Proteomes" id="UP001470230"/>
    </source>
</evidence>
<dbReference type="PANTHER" id="PTHR19375">
    <property type="entry name" value="HEAT SHOCK PROTEIN 70KDA"/>
    <property type="match status" value="1"/>
</dbReference>
<keyword evidence="1 3" id="KW-0547">Nucleotide-binding</keyword>
<reference evidence="4 5" key="1">
    <citation type="submission" date="2024-04" db="EMBL/GenBank/DDBJ databases">
        <title>Tritrichomonas musculus Genome.</title>
        <authorList>
            <person name="Alves-Ferreira E."/>
            <person name="Grigg M."/>
            <person name="Lorenzi H."/>
            <person name="Galac M."/>
        </authorList>
    </citation>
    <scope>NUCLEOTIDE SEQUENCE [LARGE SCALE GENOMIC DNA]</scope>
    <source>
        <strain evidence="4 5">EAF2021</strain>
    </source>
</reference>
<evidence type="ECO:0000256" key="1">
    <source>
        <dbReference type="ARBA" id="ARBA00022741"/>
    </source>
</evidence>
<keyword evidence="2 3" id="KW-0067">ATP-binding</keyword>